<dbReference type="EMBL" id="KV441554">
    <property type="protein sequence ID" value="OAG03956.1"/>
    <property type="molecule type" value="Genomic_DNA"/>
</dbReference>
<dbReference type="Proteomes" id="UP000077069">
    <property type="component" value="Unassembled WGS sequence"/>
</dbReference>
<dbReference type="InParanoid" id="A0A177C9A0"/>
<evidence type="ECO:0000313" key="5">
    <source>
        <dbReference type="Proteomes" id="UP000077069"/>
    </source>
</evidence>
<dbReference type="OrthoDB" id="89086at2759"/>
<name>A0A177C9A0_9PLEO</name>
<feature type="signal peptide" evidence="3">
    <location>
        <begin position="1"/>
        <end position="19"/>
    </location>
</feature>
<dbReference type="GeneID" id="28771239"/>
<dbReference type="PANTHER" id="PTHR33657">
    <property type="entry name" value="DOMAIN PROTEIN, PUTATIVE (AFU_ORTHOLOGUE AFUA_5G00600)-RELATED"/>
    <property type="match status" value="1"/>
</dbReference>
<evidence type="ECO:0000313" key="4">
    <source>
        <dbReference type="EMBL" id="OAG03956.1"/>
    </source>
</evidence>
<gene>
    <name evidence="4" type="ORF">CC84DRAFT_876375</name>
</gene>
<dbReference type="RefSeq" id="XP_018034321.1">
    <property type="nucleotide sequence ID" value="XM_018187753.1"/>
</dbReference>
<dbReference type="Pfam" id="PF05630">
    <property type="entry name" value="NPP1"/>
    <property type="match status" value="1"/>
</dbReference>
<sequence length="241" mass="26160">MARLSLLLIAALHLGTALAACSTSPQKWIAHDKVKGHEGSPKVPGGVAGQLIKKYQPYLFVETGCVPFPAVNSNGELNSGLKHSGAMNGKCSKSTGQVYARATMHKNRYAIMYAWYFPKDQNVDGPGNLGHTHDWENIVVWLSGKTSGARVTGISYSAHGKYRKYKGGSTPKVKYSNIGDGSTHSLWKTDRTGGRQPLIDRGQLSGKARAALEKANFGSANTPFIDCRFKSELDKAWSNDF</sequence>
<dbReference type="STRING" id="1460663.A0A177C9A0"/>
<organism evidence="4 5">
    <name type="scientific">Paraphaeosphaeria sporulosa</name>
    <dbReference type="NCBI Taxonomy" id="1460663"/>
    <lineage>
        <taxon>Eukaryota</taxon>
        <taxon>Fungi</taxon>
        <taxon>Dikarya</taxon>
        <taxon>Ascomycota</taxon>
        <taxon>Pezizomycotina</taxon>
        <taxon>Dothideomycetes</taxon>
        <taxon>Pleosporomycetidae</taxon>
        <taxon>Pleosporales</taxon>
        <taxon>Massarineae</taxon>
        <taxon>Didymosphaeriaceae</taxon>
        <taxon>Paraphaeosphaeria</taxon>
    </lineage>
</organism>
<keyword evidence="5" id="KW-1185">Reference proteome</keyword>
<proteinExistence type="inferred from homology"/>
<dbReference type="AlphaFoldDB" id="A0A177C9A0"/>
<dbReference type="PROSITE" id="PS51257">
    <property type="entry name" value="PROKAR_LIPOPROTEIN"/>
    <property type="match status" value="1"/>
</dbReference>
<evidence type="ECO:0000256" key="1">
    <source>
        <dbReference type="ARBA" id="ARBA00009520"/>
    </source>
</evidence>
<dbReference type="PIRSF" id="PIRSF029958">
    <property type="entry name" value="Necrosis-inducing_protein"/>
    <property type="match status" value="1"/>
</dbReference>
<reference evidence="4 5" key="1">
    <citation type="submission" date="2016-05" db="EMBL/GenBank/DDBJ databases">
        <title>Comparative analysis of secretome profiles of manganese(II)-oxidizing ascomycete fungi.</title>
        <authorList>
            <consortium name="DOE Joint Genome Institute"/>
            <person name="Zeiner C.A."/>
            <person name="Purvine S.O."/>
            <person name="Zink E.M."/>
            <person name="Wu S."/>
            <person name="Pasa-Tolic L."/>
            <person name="Chaput D.L."/>
            <person name="Haridas S."/>
            <person name="Grigoriev I.V."/>
            <person name="Santelli C.M."/>
            <person name="Hansel C.M."/>
        </authorList>
    </citation>
    <scope>NUCLEOTIDE SEQUENCE [LARGE SCALE GENOMIC DNA]</scope>
    <source>
        <strain evidence="4 5">AP3s5-JAC2a</strain>
    </source>
</reference>
<dbReference type="PANTHER" id="PTHR33657:SF8">
    <property type="entry name" value="DOMAIN PROTEIN, PUTATIVE (AFU_ORTHOLOGUE AFUA_5G00600)-RELATED"/>
    <property type="match status" value="1"/>
</dbReference>
<evidence type="ECO:0000256" key="2">
    <source>
        <dbReference type="ARBA" id="ARBA00023026"/>
    </source>
</evidence>
<evidence type="ECO:0000256" key="3">
    <source>
        <dbReference type="SAM" id="SignalP"/>
    </source>
</evidence>
<dbReference type="InterPro" id="IPR008701">
    <property type="entry name" value="NPP1"/>
</dbReference>
<keyword evidence="2" id="KW-0843">Virulence</keyword>
<comment type="similarity">
    <text evidence="1">Belongs to the Necrosis inducing protein (NPP1) family.</text>
</comment>
<feature type="chain" id="PRO_5008057879" evidence="3">
    <location>
        <begin position="20"/>
        <end position="241"/>
    </location>
</feature>
<accession>A0A177C9A0</accession>
<keyword evidence="3" id="KW-0732">Signal</keyword>
<protein>
    <submittedName>
        <fullName evidence="4">NPP1-domain-containing protein</fullName>
    </submittedName>
</protein>